<accession>A0A831RYA4</accession>
<dbReference type="Proteomes" id="UP000886339">
    <property type="component" value="Unassembled WGS sequence"/>
</dbReference>
<feature type="coiled-coil region" evidence="1">
    <location>
        <begin position="106"/>
        <end position="209"/>
    </location>
</feature>
<evidence type="ECO:0000259" key="2">
    <source>
        <dbReference type="SMART" id="SM00287"/>
    </source>
</evidence>
<name>A0A831RYA4_9GAMM</name>
<dbReference type="Pfam" id="PF08239">
    <property type="entry name" value="SH3_3"/>
    <property type="match status" value="1"/>
</dbReference>
<evidence type="ECO:0000313" key="3">
    <source>
        <dbReference type="EMBL" id="HEC07470.1"/>
    </source>
</evidence>
<protein>
    <recommendedName>
        <fullName evidence="2">SH3b domain-containing protein</fullName>
    </recommendedName>
</protein>
<dbReference type="SMART" id="SM00287">
    <property type="entry name" value="SH3b"/>
    <property type="match status" value="1"/>
</dbReference>
<feature type="domain" description="SH3b" evidence="2">
    <location>
        <begin position="256"/>
        <end position="319"/>
    </location>
</feature>
<gene>
    <name evidence="3" type="ORF">ENJ12_11485</name>
</gene>
<proteinExistence type="predicted"/>
<keyword evidence="1" id="KW-0175">Coiled coil</keyword>
<comment type="caution">
    <text evidence="3">The sequence shown here is derived from an EMBL/GenBank/DDBJ whole genome shotgun (WGS) entry which is preliminary data.</text>
</comment>
<organism evidence="3">
    <name type="scientific">Thiolapillus brandeum</name>
    <dbReference type="NCBI Taxonomy" id="1076588"/>
    <lineage>
        <taxon>Bacteria</taxon>
        <taxon>Pseudomonadati</taxon>
        <taxon>Pseudomonadota</taxon>
        <taxon>Gammaproteobacteria</taxon>
        <taxon>Chromatiales</taxon>
        <taxon>Sedimenticolaceae</taxon>
        <taxon>Thiolapillus</taxon>
    </lineage>
</organism>
<dbReference type="EMBL" id="DRLF01000395">
    <property type="protein sequence ID" value="HEC07470.1"/>
    <property type="molecule type" value="Genomic_DNA"/>
</dbReference>
<evidence type="ECO:0000256" key="1">
    <source>
        <dbReference type="SAM" id="Coils"/>
    </source>
</evidence>
<sequence length="320" mass="35161">MHSPGTFPPGTYPPISTENRSAGKFISCAAAGLPHSGSSVRPVIFPGRMTPGPEAAKLAEVNRRASIRFTPLLVASLALAGCASPPEEMGSVVECPPQIPQQDPRLPLAEKEITDLKAQVSRLKKEALAQTKQSQELQLQLAERHSRILQLQLALDQAVQEVVRAKARLRSRNSKAETVANLAELKLELKNAEEKARNSRQQALVHRAEQYLHMSEAALEENNYEGSSYLMTQARHTLARVESPKSDKLNPESAFPVPVTMKTRKLCNVREAPNLKSKVLLQLSPGTEVSAIDREGLWVKVKTSEGKTGWAHFSLLKVSY</sequence>
<reference evidence="3" key="1">
    <citation type="journal article" date="2020" name="mSystems">
        <title>Genome- and Community-Level Interaction Insights into Carbon Utilization and Element Cycling Functions of Hydrothermarchaeota in Hydrothermal Sediment.</title>
        <authorList>
            <person name="Zhou Z."/>
            <person name="Liu Y."/>
            <person name="Xu W."/>
            <person name="Pan J."/>
            <person name="Luo Z.H."/>
            <person name="Li M."/>
        </authorList>
    </citation>
    <scope>NUCLEOTIDE SEQUENCE [LARGE SCALE GENOMIC DNA]</scope>
    <source>
        <strain evidence="3">HyVt-458</strain>
    </source>
</reference>
<dbReference type="Gene3D" id="2.30.30.40">
    <property type="entry name" value="SH3 Domains"/>
    <property type="match status" value="1"/>
</dbReference>
<dbReference type="AlphaFoldDB" id="A0A831RYA4"/>
<dbReference type="InterPro" id="IPR003646">
    <property type="entry name" value="SH3-like_bac-type"/>
</dbReference>